<feature type="non-terminal residue" evidence="1">
    <location>
        <position position="28"/>
    </location>
</feature>
<organism evidence="1">
    <name type="scientific">uncultured Nocardioides sp</name>
    <dbReference type="NCBI Taxonomy" id="198441"/>
    <lineage>
        <taxon>Bacteria</taxon>
        <taxon>Bacillati</taxon>
        <taxon>Actinomycetota</taxon>
        <taxon>Actinomycetes</taxon>
        <taxon>Propionibacteriales</taxon>
        <taxon>Nocardioidaceae</taxon>
        <taxon>Nocardioides</taxon>
        <taxon>environmental samples</taxon>
    </lineage>
</organism>
<gene>
    <name evidence="1" type="ORF">AVDCRST_MAG60-1440</name>
</gene>
<dbReference type="AlphaFoldDB" id="A0A6J4NLP9"/>
<accession>A0A6J4NLP9</accession>
<evidence type="ECO:0000313" key="1">
    <source>
        <dbReference type="EMBL" id="CAA9389418.1"/>
    </source>
</evidence>
<proteinExistence type="predicted"/>
<reference evidence="1" key="1">
    <citation type="submission" date="2020-02" db="EMBL/GenBank/DDBJ databases">
        <authorList>
            <person name="Meier V. D."/>
        </authorList>
    </citation>
    <scope>NUCLEOTIDE SEQUENCE</scope>
    <source>
        <strain evidence="1">AVDCRST_MAG60</strain>
    </source>
</reference>
<protein>
    <submittedName>
        <fullName evidence="1">Uncharacterized protein</fullName>
    </submittedName>
</protein>
<dbReference type="EMBL" id="CADCUN010000157">
    <property type="protein sequence ID" value="CAA9389418.1"/>
    <property type="molecule type" value="Genomic_DNA"/>
</dbReference>
<sequence length="28" mass="2896">WRMTSPPTSTASTHAAVPCSTACTASSW</sequence>
<feature type="non-terminal residue" evidence="1">
    <location>
        <position position="1"/>
    </location>
</feature>
<name>A0A6J4NLP9_9ACTN</name>